<dbReference type="KEGG" id="bvz:BRAD3257_1923"/>
<dbReference type="RefSeq" id="WP_122401518.1">
    <property type="nucleotide sequence ID" value="NZ_LS398110.1"/>
</dbReference>
<keyword evidence="8" id="KW-0902">Two-component regulatory system</keyword>
<evidence type="ECO:0000256" key="3">
    <source>
        <dbReference type="ARBA" id="ARBA00022553"/>
    </source>
</evidence>
<evidence type="ECO:0000256" key="5">
    <source>
        <dbReference type="ARBA" id="ARBA00022741"/>
    </source>
</evidence>
<evidence type="ECO:0000259" key="9">
    <source>
        <dbReference type="PROSITE" id="PS50109"/>
    </source>
</evidence>
<dbReference type="InterPro" id="IPR003594">
    <property type="entry name" value="HATPase_dom"/>
</dbReference>
<keyword evidence="6 11" id="KW-0418">Kinase</keyword>
<dbReference type="GO" id="GO:0005524">
    <property type="term" value="F:ATP binding"/>
    <property type="evidence" value="ECO:0007669"/>
    <property type="project" value="UniProtKB-KW"/>
</dbReference>
<dbReference type="PANTHER" id="PTHR43065:SF10">
    <property type="entry name" value="PEROXIDE STRESS-ACTIVATED HISTIDINE KINASE MAK3"/>
    <property type="match status" value="1"/>
</dbReference>
<comment type="catalytic activity">
    <reaction evidence="1">
        <text>ATP + protein L-histidine = ADP + protein N-phospho-L-histidine.</text>
        <dbReference type="EC" id="2.7.13.3"/>
    </reaction>
</comment>
<organism evidence="11 12">
    <name type="scientific">Bradyrhizobium vignae</name>
    <dbReference type="NCBI Taxonomy" id="1549949"/>
    <lineage>
        <taxon>Bacteria</taxon>
        <taxon>Pseudomonadati</taxon>
        <taxon>Pseudomonadota</taxon>
        <taxon>Alphaproteobacteria</taxon>
        <taxon>Hyphomicrobiales</taxon>
        <taxon>Nitrobacteraceae</taxon>
        <taxon>Bradyrhizobium</taxon>
    </lineage>
</organism>
<evidence type="ECO:0000256" key="4">
    <source>
        <dbReference type="ARBA" id="ARBA00022679"/>
    </source>
</evidence>
<dbReference type="EC" id="2.7.13.3" evidence="2"/>
<evidence type="ECO:0000313" key="12">
    <source>
        <dbReference type="Proteomes" id="UP000246085"/>
    </source>
</evidence>
<keyword evidence="7" id="KW-0067">ATP-binding</keyword>
<dbReference type="PROSITE" id="PS50112">
    <property type="entry name" value="PAS"/>
    <property type="match status" value="1"/>
</dbReference>
<dbReference type="NCBIfam" id="TIGR00229">
    <property type="entry name" value="sensory_box"/>
    <property type="match status" value="1"/>
</dbReference>
<dbReference type="AlphaFoldDB" id="A0A2U3PV40"/>
<dbReference type="InterPro" id="IPR004358">
    <property type="entry name" value="Sig_transdc_His_kin-like_C"/>
</dbReference>
<gene>
    <name evidence="11" type="ORF">BRAD3257_1923</name>
</gene>
<dbReference type="InterPro" id="IPR013767">
    <property type="entry name" value="PAS_fold"/>
</dbReference>
<dbReference type="SUPFAM" id="SSF55874">
    <property type="entry name" value="ATPase domain of HSP90 chaperone/DNA topoisomerase II/histidine kinase"/>
    <property type="match status" value="1"/>
</dbReference>
<keyword evidence="4" id="KW-0808">Transferase</keyword>
<dbReference type="InterPro" id="IPR035965">
    <property type="entry name" value="PAS-like_dom_sf"/>
</dbReference>
<dbReference type="InterPro" id="IPR036097">
    <property type="entry name" value="HisK_dim/P_sf"/>
</dbReference>
<dbReference type="EMBL" id="LS398110">
    <property type="protein sequence ID" value="SPP93031.1"/>
    <property type="molecule type" value="Genomic_DNA"/>
</dbReference>
<sequence length="528" mass="58921">MTSESFEILDHVEQAVFVRDFDGRIRAWNKASQTLYGYSRDAAMGQLADALLDSEYPISACDIEASCVATGRWQGEVKRKSARGNQMLVHVWLSVQRDLAGTPIQIVETGREAKTTSFEQELRLSEARYRSLFQAMAVSFWELDFSEANKRLRALRNSGVSDFRKYFLENPRVVSEMMTAARVVDVNDHTVLLFGRGNKEELLGNLKPFWPDESTSAFTEAMLSGIAQKPHYWTECKLRRIDGGTFDALFTIAYPPHLSGWTSMVAVIDITERNRAQEMLQRVQSDFAHAARVSMLGELTASITHEVNQPLAAIAANADAGLRWLETAQPEIDRARESIRWIMEDAHRAANVTARIRSMAAHRPPERNLVSLDEIIREALLFIRYELQARSVTVVHNASAEPAIVLADRTQLQQVIVNLAINAAQALAQRDCSRRKITIQTIVADDKITCIVEDSGPGIHPDHFAHLFDSFFTTKQEGMGMGLPICRSIVEAHGGFIRAGNVNLSGGARFSFILPVPNGEPRTPQASP</sequence>
<dbReference type="GO" id="GO:0000155">
    <property type="term" value="F:phosphorelay sensor kinase activity"/>
    <property type="evidence" value="ECO:0007669"/>
    <property type="project" value="InterPro"/>
</dbReference>
<evidence type="ECO:0000256" key="6">
    <source>
        <dbReference type="ARBA" id="ARBA00022777"/>
    </source>
</evidence>
<dbReference type="InterPro" id="IPR036890">
    <property type="entry name" value="HATPase_C_sf"/>
</dbReference>
<dbReference type="PROSITE" id="PS50109">
    <property type="entry name" value="HIS_KIN"/>
    <property type="match status" value="1"/>
</dbReference>
<dbReference type="Pfam" id="PF02518">
    <property type="entry name" value="HATPase_c"/>
    <property type="match status" value="1"/>
</dbReference>
<dbReference type="Gene3D" id="3.30.565.10">
    <property type="entry name" value="Histidine kinase-like ATPase, C-terminal domain"/>
    <property type="match status" value="1"/>
</dbReference>
<dbReference type="InterPro" id="IPR005467">
    <property type="entry name" value="His_kinase_dom"/>
</dbReference>
<dbReference type="Proteomes" id="UP000246085">
    <property type="component" value="Chromosome BRAD3257"/>
</dbReference>
<name>A0A2U3PV40_9BRAD</name>
<dbReference type="PRINTS" id="PR00344">
    <property type="entry name" value="BCTRLSENSOR"/>
</dbReference>
<dbReference type="SMART" id="SM00387">
    <property type="entry name" value="HATPase_c"/>
    <property type="match status" value="1"/>
</dbReference>
<evidence type="ECO:0000256" key="2">
    <source>
        <dbReference type="ARBA" id="ARBA00012438"/>
    </source>
</evidence>
<dbReference type="Gene3D" id="1.10.287.130">
    <property type="match status" value="1"/>
</dbReference>
<feature type="domain" description="PAS" evidence="10">
    <location>
        <begin position="7"/>
        <end position="46"/>
    </location>
</feature>
<dbReference type="PANTHER" id="PTHR43065">
    <property type="entry name" value="SENSOR HISTIDINE KINASE"/>
    <property type="match status" value="1"/>
</dbReference>
<dbReference type="GO" id="GO:0006355">
    <property type="term" value="P:regulation of DNA-templated transcription"/>
    <property type="evidence" value="ECO:0007669"/>
    <property type="project" value="InterPro"/>
</dbReference>
<accession>A0A2U3PV40</accession>
<dbReference type="Pfam" id="PF00512">
    <property type="entry name" value="HisKA"/>
    <property type="match status" value="1"/>
</dbReference>
<evidence type="ECO:0000256" key="8">
    <source>
        <dbReference type="ARBA" id="ARBA00023012"/>
    </source>
</evidence>
<keyword evidence="5" id="KW-0547">Nucleotide-binding</keyword>
<dbReference type="Gene3D" id="3.30.450.20">
    <property type="entry name" value="PAS domain"/>
    <property type="match status" value="2"/>
</dbReference>
<dbReference type="CDD" id="cd00130">
    <property type="entry name" value="PAS"/>
    <property type="match status" value="1"/>
</dbReference>
<evidence type="ECO:0000259" key="10">
    <source>
        <dbReference type="PROSITE" id="PS50112"/>
    </source>
</evidence>
<dbReference type="InterPro" id="IPR000014">
    <property type="entry name" value="PAS"/>
</dbReference>
<reference evidence="11 12" key="1">
    <citation type="submission" date="2018-03" db="EMBL/GenBank/DDBJ databases">
        <authorList>
            <person name="Gully D."/>
        </authorList>
    </citation>
    <scope>NUCLEOTIDE SEQUENCE [LARGE SCALE GENOMIC DNA]</scope>
    <source>
        <strain evidence="11">ORS3257</strain>
    </source>
</reference>
<dbReference type="Pfam" id="PF00989">
    <property type="entry name" value="PAS"/>
    <property type="match status" value="1"/>
</dbReference>
<evidence type="ECO:0000313" key="11">
    <source>
        <dbReference type="EMBL" id="SPP93031.1"/>
    </source>
</evidence>
<keyword evidence="3" id="KW-0597">Phosphoprotein</keyword>
<feature type="domain" description="Histidine kinase" evidence="9">
    <location>
        <begin position="302"/>
        <end position="518"/>
    </location>
</feature>
<protein>
    <recommendedName>
        <fullName evidence="2">histidine kinase</fullName>
        <ecNumber evidence="2">2.7.13.3</ecNumber>
    </recommendedName>
</protein>
<dbReference type="SUPFAM" id="SSF47384">
    <property type="entry name" value="Homodimeric domain of signal transducing histidine kinase"/>
    <property type="match status" value="1"/>
</dbReference>
<evidence type="ECO:0000256" key="1">
    <source>
        <dbReference type="ARBA" id="ARBA00000085"/>
    </source>
</evidence>
<proteinExistence type="predicted"/>
<dbReference type="SMART" id="SM00091">
    <property type="entry name" value="PAS"/>
    <property type="match status" value="1"/>
</dbReference>
<dbReference type="SMART" id="SM00388">
    <property type="entry name" value="HisKA"/>
    <property type="match status" value="1"/>
</dbReference>
<evidence type="ECO:0000256" key="7">
    <source>
        <dbReference type="ARBA" id="ARBA00022840"/>
    </source>
</evidence>
<dbReference type="InterPro" id="IPR003661">
    <property type="entry name" value="HisK_dim/P_dom"/>
</dbReference>
<dbReference type="SUPFAM" id="SSF55785">
    <property type="entry name" value="PYP-like sensor domain (PAS domain)"/>
    <property type="match status" value="2"/>
</dbReference>